<evidence type="ECO:0000313" key="3">
    <source>
        <dbReference type="Proteomes" id="UP001419268"/>
    </source>
</evidence>
<protein>
    <submittedName>
        <fullName evidence="2">Uncharacterized protein</fullName>
    </submittedName>
</protein>
<organism evidence="2 3">
    <name type="scientific">Stephania cephalantha</name>
    <dbReference type="NCBI Taxonomy" id="152367"/>
    <lineage>
        <taxon>Eukaryota</taxon>
        <taxon>Viridiplantae</taxon>
        <taxon>Streptophyta</taxon>
        <taxon>Embryophyta</taxon>
        <taxon>Tracheophyta</taxon>
        <taxon>Spermatophyta</taxon>
        <taxon>Magnoliopsida</taxon>
        <taxon>Ranunculales</taxon>
        <taxon>Menispermaceae</taxon>
        <taxon>Menispermoideae</taxon>
        <taxon>Cissampelideae</taxon>
        <taxon>Stephania</taxon>
    </lineage>
</organism>
<keyword evidence="3" id="KW-1185">Reference proteome</keyword>
<name>A0AAP0ERS0_9MAGN</name>
<feature type="region of interest" description="Disordered" evidence="1">
    <location>
        <begin position="1"/>
        <end position="43"/>
    </location>
</feature>
<proteinExistence type="predicted"/>
<evidence type="ECO:0000256" key="1">
    <source>
        <dbReference type="SAM" id="MobiDB-lite"/>
    </source>
</evidence>
<gene>
    <name evidence="2" type="ORF">Scep_026962</name>
</gene>
<accession>A0AAP0ERS0</accession>
<evidence type="ECO:0000313" key="2">
    <source>
        <dbReference type="EMBL" id="KAK9095493.1"/>
    </source>
</evidence>
<comment type="caution">
    <text evidence="2">The sequence shown here is derived from an EMBL/GenBank/DDBJ whole genome shotgun (WGS) entry which is preliminary data.</text>
</comment>
<sequence length="92" mass="10417">MHHPSLAALDSTGSNGGASEYSRRRRDGRRRKRRRRERKGRGNIDMLTTTDACRGIFRSPLTSIDAAETPWKWCKVEKAVGFPNPSAYLVID</sequence>
<dbReference type="EMBL" id="JBBNAG010000011">
    <property type="protein sequence ID" value="KAK9095493.1"/>
    <property type="molecule type" value="Genomic_DNA"/>
</dbReference>
<feature type="compositionally biased region" description="Basic residues" evidence="1">
    <location>
        <begin position="23"/>
        <end position="41"/>
    </location>
</feature>
<reference evidence="2 3" key="1">
    <citation type="submission" date="2024-01" db="EMBL/GenBank/DDBJ databases">
        <title>Genome assemblies of Stephania.</title>
        <authorList>
            <person name="Yang L."/>
        </authorList>
    </citation>
    <scope>NUCLEOTIDE SEQUENCE [LARGE SCALE GENOMIC DNA]</scope>
    <source>
        <strain evidence="2">JXDWG</strain>
        <tissue evidence="2">Leaf</tissue>
    </source>
</reference>
<dbReference type="AlphaFoldDB" id="A0AAP0ERS0"/>
<dbReference type="Proteomes" id="UP001419268">
    <property type="component" value="Unassembled WGS sequence"/>
</dbReference>